<gene>
    <name evidence="2" type="ORF">FHS30_002463</name>
</gene>
<evidence type="ECO:0000313" key="2">
    <source>
        <dbReference type="EMBL" id="MBB3169255.1"/>
    </source>
</evidence>
<dbReference type="InterPro" id="IPR054545">
    <property type="entry name" value="ApeI-like"/>
</dbReference>
<dbReference type="Proteomes" id="UP000559987">
    <property type="component" value="Unassembled WGS sequence"/>
</dbReference>
<dbReference type="Pfam" id="PF22818">
    <property type="entry name" value="ApeI-like"/>
    <property type="match status" value="1"/>
</dbReference>
<dbReference type="PIRSF" id="PIRSF030962">
    <property type="entry name" value="Dehydrase_ECs4332_prd"/>
    <property type="match status" value="1"/>
</dbReference>
<dbReference type="RefSeq" id="WP_183910736.1">
    <property type="nucleotide sequence ID" value="NZ_JACHXZ010000003.1"/>
</dbReference>
<dbReference type="EMBL" id="JACHXZ010000003">
    <property type="protein sequence ID" value="MBB3169255.1"/>
    <property type="molecule type" value="Genomic_DNA"/>
</dbReference>
<accession>A0A839UV74</accession>
<reference evidence="2 3" key="1">
    <citation type="submission" date="2020-08" db="EMBL/GenBank/DDBJ databases">
        <title>Genomic Encyclopedia of Type Strains, Phase III (KMG-III): the genomes of soil and plant-associated and newly described type strains.</title>
        <authorList>
            <person name="Whitman W."/>
        </authorList>
    </citation>
    <scope>NUCLEOTIDE SEQUENCE [LARGE SCALE GENOMIC DNA]</scope>
    <source>
        <strain evidence="2 3">CECT 8571</strain>
    </source>
</reference>
<dbReference type="InterPro" id="IPR016962">
    <property type="entry name" value="Dehydrase_ECs4332_prd"/>
</dbReference>
<feature type="domain" description="ApeI dehydratase-like" evidence="1">
    <location>
        <begin position="14"/>
        <end position="118"/>
    </location>
</feature>
<evidence type="ECO:0000259" key="1">
    <source>
        <dbReference type="Pfam" id="PF22818"/>
    </source>
</evidence>
<evidence type="ECO:0000313" key="3">
    <source>
        <dbReference type="Proteomes" id="UP000559987"/>
    </source>
</evidence>
<name>A0A839UV74_9GAMM</name>
<sequence length="124" mass="14035">MARHQPQIVKEIRCADNCWQLELCITPDLYWFQGHFAEAPILPGVVQLNWARQQAMRLWPEAHAWLAQAGAMESIKFQQVIRPGEQVLLELTLDDARQRLTFSYVSADSAAGKKFASGRLVAVS</sequence>
<dbReference type="Gene3D" id="3.10.129.10">
    <property type="entry name" value="Hotdog Thioesterase"/>
    <property type="match status" value="1"/>
</dbReference>
<dbReference type="AlphaFoldDB" id="A0A839UV74"/>
<dbReference type="SUPFAM" id="SSF54637">
    <property type="entry name" value="Thioesterase/thiol ester dehydrase-isomerase"/>
    <property type="match status" value="1"/>
</dbReference>
<comment type="caution">
    <text evidence="2">The sequence shown here is derived from an EMBL/GenBank/DDBJ whole genome shotgun (WGS) entry which is preliminary data.</text>
</comment>
<keyword evidence="3" id="KW-1185">Reference proteome</keyword>
<organism evidence="2 3">
    <name type="scientific">Simiduia aestuariiviva</name>
    <dbReference type="NCBI Taxonomy" id="1510459"/>
    <lineage>
        <taxon>Bacteria</taxon>
        <taxon>Pseudomonadati</taxon>
        <taxon>Pseudomonadota</taxon>
        <taxon>Gammaproteobacteria</taxon>
        <taxon>Cellvibrionales</taxon>
        <taxon>Cellvibrionaceae</taxon>
        <taxon>Simiduia</taxon>
    </lineage>
</organism>
<protein>
    <submittedName>
        <fullName evidence="2">3-hydroxymyristoyl/3-hydroxydecanoyl-(Acyl carrier protein) dehydratase</fullName>
    </submittedName>
</protein>
<proteinExistence type="predicted"/>
<dbReference type="InterPro" id="IPR029069">
    <property type="entry name" value="HotDog_dom_sf"/>
</dbReference>